<feature type="transmembrane region" description="Helical" evidence="8">
    <location>
        <begin position="20"/>
        <end position="37"/>
    </location>
</feature>
<organism evidence="10 11">
    <name type="scientific">Penicilliopsis zonata CBS 506.65</name>
    <dbReference type="NCBI Taxonomy" id="1073090"/>
    <lineage>
        <taxon>Eukaryota</taxon>
        <taxon>Fungi</taxon>
        <taxon>Dikarya</taxon>
        <taxon>Ascomycota</taxon>
        <taxon>Pezizomycotina</taxon>
        <taxon>Eurotiomycetes</taxon>
        <taxon>Eurotiomycetidae</taxon>
        <taxon>Eurotiales</taxon>
        <taxon>Aspergillaceae</taxon>
        <taxon>Penicilliopsis</taxon>
    </lineage>
</organism>
<dbReference type="Pfam" id="PF00083">
    <property type="entry name" value="Sugar_tr"/>
    <property type="match status" value="1"/>
</dbReference>
<dbReference type="PROSITE" id="PS50850">
    <property type="entry name" value="MFS"/>
    <property type="match status" value="1"/>
</dbReference>
<feature type="transmembrane region" description="Helical" evidence="8">
    <location>
        <begin position="408"/>
        <end position="431"/>
    </location>
</feature>
<keyword evidence="4 8" id="KW-0812">Transmembrane</keyword>
<evidence type="ECO:0000256" key="3">
    <source>
        <dbReference type="ARBA" id="ARBA00022448"/>
    </source>
</evidence>
<dbReference type="InterPro" id="IPR003663">
    <property type="entry name" value="Sugar/inositol_transpt"/>
</dbReference>
<gene>
    <name evidence="10" type="ORF">ASPZODRAFT_76492</name>
</gene>
<proteinExistence type="inferred from homology"/>
<dbReference type="InterPro" id="IPR020846">
    <property type="entry name" value="MFS_dom"/>
</dbReference>
<dbReference type="AlphaFoldDB" id="A0A1L9S5W3"/>
<dbReference type="GeneID" id="34616557"/>
<dbReference type="STRING" id="1073090.A0A1L9S5W3"/>
<dbReference type="EMBL" id="KV878358">
    <property type="protein sequence ID" value="OJJ42559.1"/>
    <property type="molecule type" value="Genomic_DNA"/>
</dbReference>
<feature type="transmembrane region" description="Helical" evidence="8">
    <location>
        <begin position="159"/>
        <end position="181"/>
    </location>
</feature>
<evidence type="ECO:0000313" key="11">
    <source>
        <dbReference type="Proteomes" id="UP000184188"/>
    </source>
</evidence>
<feature type="transmembrane region" description="Helical" evidence="8">
    <location>
        <begin position="373"/>
        <end position="396"/>
    </location>
</feature>
<feature type="transmembrane region" description="Helical" evidence="8">
    <location>
        <begin position="193"/>
        <end position="212"/>
    </location>
</feature>
<dbReference type="InterPro" id="IPR036259">
    <property type="entry name" value="MFS_trans_sf"/>
</dbReference>
<protein>
    <recommendedName>
        <fullName evidence="9">Major facilitator superfamily (MFS) profile domain-containing protein</fullName>
    </recommendedName>
</protein>
<dbReference type="GO" id="GO:0005351">
    <property type="term" value="F:carbohydrate:proton symporter activity"/>
    <property type="evidence" value="ECO:0007669"/>
    <property type="project" value="TreeGrafter"/>
</dbReference>
<dbReference type="PANTHER" id="PTHR48022">
    <property type="entry name" value="PLASTIDIC GLUCOSE TRANSPORTER 4"/>
    <property type="match status" value="1"/>
</dbReference>
<dbReference type="Gene3D" id="1.20.1250.20">
    <property type="entry name" value="MFS general substrate transporter like domains"/>
    <property type="match status" value="1"/>
</dbReference>
<keyword evidence="3 7" id="KW-0813">Transport</keyword>
<dbReference type="FunFam" id="1.20.1250.20:FF:000078">
    <property type="entry name" value="MFS maltose transporter, putative"/>
    <property type="match status" value="1"/>
</dbReference>
<dbReference type="NCBIfam" id="TIGR00879">
    <property type="entry name" value="SP"/>
    <property type="match status" value="1"/>
</dbReference>
<feature type="transmembrane region" description="Helical" evidence="8">
    <location>
        <begin position="70"/>
        <end position="94"/>
    </location>
</feature>
<evidence type="ECO:0000313" key="10">
    <source>
        <dbReference type="EMBL" id="OJJ42559.1"/>
    </source>
</evidence>
<evidence type="ECO:0000256" key="1">
    <source>
        <dbReference type="ARBA" id="ARBA00004141"/>
    </source>
</evidence>
<evidence type="ECO:0000256" key="4">
    <source>
        <dbReference type="ARBA" id="ARBA00022692"/>
    </source>
</evidence>
<evidence type="ECO:0000256" key="2">
    <source>
        <dbReference type="ARBA" id="ARBA00010992"/>
    </source>
</evidence>
<sequence length="504" mass="55114">MAQDKPAMSTRERFQHFTPMVAFITFYMSICAFNFGYDVGNFSGVQGMSSFARQFGKYDAKTDTWAIPGYLSSIMTSMPFFGKAIGAACCGWIAERYGRKVAVAVLAITSLVGVLLQVSATTAGQFTLGRVINFGMTGFTIVVVPIYQAECAPKAIRGLCNSTLQMMIMCGQTIASLVVYGTEKLSGNKAWQIPTGLQFLVPLILLALLPLIPESPRWLLARHRIDEATISLRRLRGEAVSNDRIEDEIQELQLANTNDGKGSWQEVFSKKNKRRTTVAILAMFGQQITGQAFISQYSVVFYEGQGFGSKSFLFNIINNVCGVAGTIIAFMVVDGMGRRPLLLVGGALMGTFLLIVGGISTNPHPPQAARNTMVASLALYTCMFCVSWAPVSYVVLSESAASRVKEKTNLLACIISVLTTFVTTFTMPYLIDAGYGNLGGKVGFVYGSICWAYVVVTWFGIPELKGRTLEEVDYMFDSGARLWQFSSIRVPTREEESVESVVGK</sequence>
<feature type="transmembrane region" description="Helical" evidence="8">
    <location>
        <begin position="340"/>
        <end position="361"/>
    </location>
</feature>
<keyword evidence="11" id="KW-1185">Reference proteome</keyword>
<dbReference type="PANTHER" id="PTHR48022:SF2">
    <property type="entry name" value="PLASTIDIC GLUCOSE TRANSPORTER 4"/>
    <property type="match status" value="1"/>
</dbReference>
<dbReference type="InterPro" id="IPR050360">
    <property type="entry name" value="MFS_Sugar_Transporters"/>
</dbReference>
<name>A0A1L9S5W3_9EURO</name>
<comment type="similarity">
    <text evidence="2 7">Belongs to the major facilitator superfamily. Sugar transporter (TC 2.A.1.1) family.</text>
</comment>
<dbReference type="InterPro" id="IPR005828">
    <property type="entry name" value="MFS_sugar_transport-like"/>
</dbReference>
<feature type="transmembrane region" description="Helical" evidence="8">
    <location>
        <begin position="101"/>
        <end position="120"/>
    </location>
</feature>
<feature type="transmembrane region" description="Helical" evidence="8">
    <location>
        <begin position="312"/>
        <end position="333"/>
    </location>
</feature>
<evidence type="ECO:0000259" key="9">
    <source>
        <dbReference type="PROSITE" id="PS50850"/>
    </source>
</evidence>
<comment type="subcellular location">
    <subcellularLocation>
        <location evidence="1">Membrane</location>
        <topology evidence="1">Multi-pass membrane protein</topology>
    </subcellularLocation>
</comment>
<dbReference type="OrthoDB" id="6612291at2759"/>
<evidence type="ECO:0000256" key="6">
    <source>
        <dbReference type="ARBA" id="ARBA00023136"/>
    </source>
</evidence>
<dbReference type="SUPFAM" id="SSF103473">
    <property type="entry name" value="MFS general substrate transporter"/>
    <property type="match status" value="1"/>
</dbReference>
<dbReference type="RefSeq" id="XP_022577069.1">
    <property type="nucleotide sequence ID" value="XM_022730093.1"/>
</dbReference>
<evidence type="ECO:0000256" key="7">
    <source>
        <dbReference type="RuleBase" id="RU003346"/>
    </source>
</evidence>
<accession>A0A1L9S5W3</accession>
<feature type="domain" description="Major facilitator superfamily (MFS) profile" evidence="9">
    <location>
        <begin position="24"/>
        <end position="465"/>
    </location>
</feature>
<dbReference type="VEuPathDB" id="FungiDB:ASPZODRAFT_76492"/>
<keyword evidence="5 8" id="KW-1133">Transmembrane helix</keyword>
<keyword evidence="6 8" id="KW-0472">Membrane</keyword>
<feature type="transmembrane region" description="Helical" evidence="8">
    <location>
        <begin position="126"/>
        <end position="147"/>
    </location>
</feature>
<reference evidence="11" key="1">
    <citation type="journal article" date="2017" name="Genome Biol.">
        <title>Comparative genomics reveals high biological diversity and specific adaptations in the industrially and medically important fungal genus Aspergillus.</title>
        <authorList>
            <person name="de Vries R.P."/>
            <person name="Riley R."/>
            <person name="Wiebenga A."/>
            <person name="Aguilar-Osorio G."/>
            <person name="Amillis S."/>
            <person name="Uchima C.A."/>
            <person name="Anderluh G."/>
            <person name="Asadollahi M."/>
            <person name="Askin M."/>
            <person name="Barry K."/>
            <person name="Battaglia E."/>
            <person name="Bayram O."/>
            <person name="Benocci T."/>
            <person name="Braus-Stromeyer S.A."/>
            <person name="Caldana C."/>
            <person name="Canovas D."/>
            <person name="Cerqueira G.C."/>
            <person name="Chen F."/>
            <person name="Chen W."/>
            <person name="Choi C."/>
            <person name="Clum A."/>
            <person name="Dos Santos R.A."/>
            <person name="Damasio A.R."/>
            <person name="Diallinas G."/>
            <person name="Emri T."/>
            <person name="Fekete E."/>
            <person name="Flipphi M."/>
            <person name="Freyberg S."/>
            <person name="Gallo A."/>
            <person name="Gournas C."/>
            <person name="Habgood R."/>
            <person name="Hainaut M."/>
            <person name="Harispe M.L."/>
            <person name="Henrissat B."/>
            <person name="Hilden K.S."/>
            <person name="Hope R."/>
            <person name="Hossain A."/>
            <person name="Karabika E."/>
            <person name="Karaffa L."/>
            <person name="Karanyi Z."/>
            <person name="Krasevec N."/>
            <person name="Kuo A."/>
            <person name="Kusch H."/>
            <person name="LaButti K."/>
            <person name="Lagendijk E.L."/>
            <person name="Lapidus A."/>
            <person name="Levasseur A."/>
            <person name="Lindquist E."/>
            <person name="Lipzen A."/>
            <person name="Logrieco A.F."/>
            <person name="MacCabe A."/>
            <person name="Maekelae M.R."/>
            <person name="Malavazi I."/>
            <person name="Melin P."/>
            <person name="Meyer V."/>
            <person name="Mielnichuk N."/>
            <person name="Miskei M."/>
            <person name="Molnar A.P."/>
            <person name="Mule G."/>
            <person name="Ngan C.Y."/>
            <person name="Orejas M."/>
            <person name="Orosz E."/>
            <person name="Ouedraogo J.P."/>
            <person name="Overkamp K.M."/>
            <person name="Park H.-S."/>
            <person name="Perrone G."/>
            <person name="Piumi F."/>
            <person name="Punt P.J."/>
            <person name="Ram A.F."/>
            <person name="Ramon A."/>
            <person name="Rauscher S."/>
            <person name="Record E."/>
            <person name="Riano-Pachon D.M."/>
            <person name="Robert V."/>
            <person name="Roehrig J."/>
            <person name="Ruller R."/>
            <person name="Salamov A."/>
            <person name="Salih N.S."/>
            <person name="Samson R.A."/>
            <person name="Sandor E."/>
            <person name="Sanguinetti M."/>
            <person name="Schuetze T."/>
            <person name="Sepcic K."/>
            <person name="Shelest E."/>
            <person name="Sherlock G."/>
            <person name="Sophianopoulou V."/>
            <person name="Squina F.M."/>
            <person name="Sun H."/>
            <person name="Susca A."/>
            <person name="Todd R.B."/>
            <person name="Tsang A."/>
            <person name="Unkles S.E."/>
            <person name="van de Wiele N."/>
            <person name="van Rossen-Uffink D."/>
            <person name="Oliveira J.V."/>
            <person name="Vesth T.C."/>
            <person name="Visser J."/>
            <person name="Yu J.-H."/>
            <person name="Zhou M."/>
            <person name="Andersen M.R."/>
            <person name="Archer D.B."/>
            <person name="Baker S.E."/>
            <person name="Benoit I."/>
            <person name="Brakhage A.A."/>
            <person name="Braus G.H."/>
            <person name="Fischer R."/>
            <person name="Frisvad J.C."/>
            <person name="Goldman G.H."/>
            <person name="Houbraken J."/>
            <person name="Oakley B."/>
            <person name="Pocsi I."/>
            <person name="Scazzocchio C."/>
            <person name="Seiboth B."/>
            <person name="vanKuyk P.A."/>
            <person name="Wortman J."/>
            <person name="Dyer P.S."/>
            <person name="Grigoriev I.V."/>
        </authorList>
    </citation>
    <scope>NUCLEOTIDE SEQUENCE [LARGE SCALE GENOMIC DNA]</scope>
    <source>
        <strain evidence="11">CBS 506.65</strain>
    </source>
</reference>
<dbReference type="InterPro" id="IPR005829">
    <property type="entry name" value="Sugar_transporter_CS"/>
</dbReference>
<dbReference type="Proteomes" id="UP000184188">
    <property type="component" value="Unassembled WGS sequence"/>
</dbReference>
<feature type="transmembrane region" description="Helical" evidence="8">
    <location>
        <begin position="443"/>
        <end position="461"/>
    </location>
</feature>
<dbReference type="GO" id="GO:0016020">
    <property type="term" value="C:membrane"/>
    <property type="evidence" value="ECO:0007669"/>
    <property type="project" value="UniProtKB-SubCell"/>
</dbReference>
<dbReference type="PRINTS" id="PR00171">
    <property type="entry name" value="SUGRTRNSPORT"/>
</dbReference>
<feature type="transmembrane region" description="Helical" evidence="8">
    <location>
        <begin position="278"/>
        <end position="300"/>
    </location>
</feature>
<dbReference type="PROSITE" id="PS00216">
    <property type="entry name" value="SUGAR_TRANSPORT_1"/>
    <property type="match status" value="1"/>
</dbReference>
<evidence type="ECO:0000256" key="5">
    <source>
        <dbReference type="ARBA" id="ARBA00022989"/>
    </source>
</evidence>
<evidence type="ECO:0000256" key="8">
    <source>
        <dbReference type="SAM" id="Phobius"/>
    </source>
</evidence>